<feature type="compositionally biased region" description="Basic residues" evidence="1">
    <location>
        <begin position="1"/>
        <end position="19"/>
    </location>
</feature>
<dbReference type="AlphaFoldDB" id="B9BIA7"/>
<reference evidence="2 3" key="1">
    <citation type="journal article" date="2012" name="J. Bacteriol.">
        <title>Draft Genome Sequence Determination for Cystic Fibrosis and Chronic Granulomatous Disease Burkholderia multivorans Isolates.</title>
        <authorList>
            <person name="Varga J.J."/>
            <person name="Losada L."/>
            <person name="Zelazny A.M."/>
            <person name="Brinkac L."/>
            <person name="Harkins D."/>
            <person name="Radune D."/>
            <person name="Hostetler J."/>
            <person name="Sampaio E.P."/>
            <person name="Ronning C.M."/>
            <person name="Nierman W.C."/>
            <person name="Greenberg D.E."/>
            <person name="Holland S.M."/>
            <person name="Goldberg J.B."/>
        </authorList>
    </citation>
    <scope>NUCLEOTIDE SEQUENCE [LARGE SCALE GENOMIC DNA]</scope>
    <source>
        <strain evidence="2 3">CGD2</strain>
    </source>
</reference>
<evidence type="ECO:0000256" key="1">
    <source>
        <dbReference type="SAM" id="MobiDB-lite"/>
    </source>
</evidence>
<evidence type="ECO:0000313" key="3">
    <source>
        <dbReference type="Proteomes" id="UP000004535"/>
    </source>
</evidence>
<sequence>MTRRSHRRNSGRRRGRRAMARGLQWLEAGGAFRRPPGVSR</sequence>
<protein>
    <submittedName>
        <fullName evidence="2">Uncharacterized protein</fullName>
    </submittedName>
</protein>
<dbReference type="Proteomes" id="UP000004535">
    <property type="component" value="Unassembled WGS sequence"/>
</dbReference>
<feature type="region of interest" description="Disordered" evidence="1">
    <location>
        <begin position="1"/>
        <end position="21"/>
    </location>
</feature>
<dbReference type="EMBL" id="ACFC01000001">
    <property type="protein sequence ID" value="EEE09440.1"/>
    <property type="molecule type" value="Genomic_DNA"/>
</dbReference>
<comment type="caution">
    <text evidence="2">The sequence shown here is derived from an EMBL/GenBank/DDBJ whole genome shotgun (WGS) entry which is preliminary data.</text>
</comment>
<accession>B9BIA7</accession>
<evidence type="ECO:0000313" key="2">
    <source>
        <dbReference type="EMBL" id="EEE09440.1"/>
    </source>
</evidence>
<organism evidence="2 3">
    <name type="scientific">Burkholderia multivorans CGD2</name>
    <dbReference type="NCBI Taxonomy" id="513052"/>
    <lineage>
        <taxon>Bacteria</taxon>
        <taxon>Pseudomonadati</taxon>
        <taxon>Pseudomonadota</taxon>
        <taxon>Betaproteobacteria</taxon>
        <taxon>Burkholderiales</taxon>
        <taxon>Burkholderiaceae</taxon>
        <taxon>Burkholderia</taxon>
        <taxon>Burkholderia cepacia complex</taxon>
    </lineage>
</organism>
<proteinExistence type="predicted"/>
<name>B9BIA7_9BURK</name>
<gene>
    <name evidence="2" type="ORF">BURMUCGD2_4813</name>
</gene>